<evidence type="ECO:0000256" key="11">
    <source>
        <dbReference type="SAM" id="MobiDB-lite"/>
    </source>
</evidence>
<evidence type="ECO:0000256" key="8">
    <source>
        <dbReference type="ARBA" id="ARBA00023163"/>
    </source>
</evidence>
<dbReference type="PROSITE" id="PS50157">
    <property type="entry name" value="ZINC_FINGER_C2H2_2"/>
    <property type="match status" value="2"/>
</dbReference>
<dbReference type="AlphaFoldDB" id="V2XWQ7"/>
<keyword evidence="7" id="KW-0238">DNA-binding</keyword>
<comment type="caution">
    <text evidence="13">The sequence shown here is derived from an EMBL/GenBank/DDBJ whole genome shotgun (WGS) entry which is preliminary data.</text>
</comment>
<keyword evidence="4 10" id="KW-0863">Zinc-finger</keyword>
<sequence length="309" mass="34119">MPSFVYKDLSEEAIPYKPLEMSSGSRKHHNRRDVPLPPISQIFDGRSQEASSLSLPPLRTDQESTNRASQAYGRMSPSISALQHPVAPTSSDSRHARHDHRRVMGPPSNPLFTPSPYSTDPMVPSPGFTTYQQSGYTSSNHYPPAHHQTSQRMIPSASRVPGVNTANPAGHYYPHPTAGQEFSMSVTSGHHHTQHSESSRPRPGGSEGRGAGANHYQSQSRRTSTSEEEDSGAPKAKYECSYCGKGFLRPSALKIHLISHTGDKDYVCPEESCGRRFGVRSNMLRHIRLVHQNLHQSSGEELSSDDWIS</sequence>
<dbReference type="SUPFAM" id="SSF57667">
    <property type="entry name" value="beta-beta-alpha zinc fingers"/>
    <property type="match status" value="1"/>
</dbReference>
<accession>V2XWQ7</accession>
<name>V2XWQ7_MONRO</name>
<evidence type="ECO:0000256" key="3">
    <source>
        <dbReference type="ARBA" id="ARBA00022737"/>
    </source>
</evidence>
<dbReference type="GO" id="GO:0008270">
    <property type="term" value="F:zinc ion binding"/>
    <property type="evidence" value="ECO:0007669"/>
    <property type="project" value="UniProtKB-KW"/>
</dbReference>
<feature type="region of interest" description="Disordered" evidence="11">
    <location>
        <begin position="15"/>
        <end position="236"/>
    </location>
</feature>
<dbReference type="Gene3D" id="3.30.160.60">
    <property type="entry name" value="Classic Zinc Finger"/>
    <property type="match status" value="2"/>
</dbReference>
<evidence type="ECO:0000256" key="4">
    <source>
        <dbReference type="ARBA" id="ARBA00022771"/>
    </source>
</evidence>
<dbReference type="OrthoDB" id="6077919at2759"/>
<gene>
    <name evidence="13" type="ORF">Moror_17732</name>
</gene>
<evidence type="ECO:0000256" key="9">
    <source>
        <dbReference type="ARBA" id="ARBA00023242"/>
    </source>
</evidence>
<dbReference type="Pfam" id="PF00096">
    <property type="entry name" value="zf-C2H2"/>
    <property type="match status" value="2"/>
</dbReference>
<evidence type="ECO:0000313" key="14">
    <source>
        <dbReference type="Proteomes" id="UP000017559"/>
    </source>
</evidence>
<feature type="domain" description="C2H2-type" evidence="12">
    <location>
        <begin position="266"/>
        <end position="296"/>
    </location>
</feature>
<evidence type="ECO:0000313" key="13">
    <source>
        <dbReference type="EMBL" id="ESK97301.1"/>
    </source>
</evidence>
<dbReference type="InterPro" id="IPR050331">
    <property type="entry name" value="Zinc_finger"/>
</dbReference>
<dbReference type="GO" id="GO:0010468">
    <property type="term" value="P:regulation of gene expression"/>
    <property type="evidence" value="ECO:0007669"/>
    <property type="project" value="TreeGrafter"/>
</dbReference>
<keyword evidence="5" id="KW-0862">Zinc</keyword>
<keyword evidence="9" id="KW-0539">Nucleus</keyword>
<dbReference type="InterPro" id="IPR036236">
    <property type="entry name" value="Znf_C2H2_sf"/>
</dbReference>
<keyword evidence="8" id="KW-0804">Transcription</keyword>
<evidence type="ECO:0000256" key="5">
    <source>
        <dbReference type="ARBA" id="ARBA00022833"/>
    </source>
</evidence>
<evidence type="ECO:0000256" key="2">
    <source>
        <dbReference type="ARBA" id="ARBA00022723"/>
    </source>
</evidence>
<feature type="domain" description="C2H2-type" evidence="12">
    <location>
        <begin position="238"/>
        <end position="265"/>
    </location>
</feature>
<evidence type="ECO:0000256" key="7">
    <source>
        <dbReference type="ARBA" id="ARBA00023125"/>
    </source>
</evidence>
<evidence type="ECO:0000259" key="12">
    <source>
        <dbReference type="PROSITE" id="PS50157"/>
    </source>
</evidence>
<feature type="compositionally biased region" description="Polar residues" evidence="11">
    <location>
        <begin position="127"/>
        <end position="153"/>
    </location>
</feature>
<dbReference type="PROSITE" id="PS00028">
    <property type="entry name" value="ZINC_FINGER_C2H2_1"/>
    <property type="match status" value="2"/>
</dbReference>
<dbReference type="InterPro" id="IPR013087">
    <property type="entry name" value="Znf_C2H2_type"/>
</dbReference>
<dbReference type="EMBL" id="AWSO01000027">
    <property type="protein sequence ID" value="ESK97301.1"/>
    <property type="molecule type" value="Genomic_DNA"/>
</dbReference>
<dbReference type="KEGG" id="mrr:Moror_17732"/>
<keyword evidence="14" id="KW-1185">Reference proteome</keyword>
<organism evidence="13 14">
    <name type="scientific">Moniliophthora roreri (strain MCA 2997)</name>
    <name type="common">Cocoa frosty pod rot fungus</name>
    <name type="synonym">Crinipellis roreri</name>
    <dbReference type="NCBI Taxonomy" id="1381753"/>
    <lineage>
        <taxon>Eukaryota</taxon>
        <taxon>Fungi</taxon>
        <taxon>Dikarya</taxon>
        <taxon>Basidiomycota</taxon>
        <taxon>Agaricomycotina</taxon>
        <taxon>Agaricomycetes</taxon>
        <taxon>Agaricomycetidae</taxon>
        <taxon>Agaricales</taxon>
        <taxon>Marasmiineae</taxon>
        <taxon>Marasmiaceae</taxon>
        <taxon>Moniliophthora</taxon>
    </lineage>
</organism>
<evidence type="ECO:0000256" key="1">
    <source>
        <dbReference type="ARBA" id="ARBA00004123"/>
    </source>
</evidence>
<dbReference type="GO" id="GO:0005634">
    <property type="term" value="C:nucleus"/>
    <property type="evidence" value="ECO:0007669"/>
    <property type="project" value="UniProtKB-SubCell"/>
</dbReference>
<keyword evidence="6" id="KW-0805">Transcription regulation</keyword>
<keyword evidence="3" id="KW-0677">Repeat</keyword>
<evidence type="ECO:0000256" key="10">
    <source>
        <dbReference type="PROSITE-ProRule" id="PRU00042"/>
    </source>
</evidence>
<dbReference type="GO" id="GO:0003677">
    <property type="term" value="F:DNA binding"/>
    <property type="evidence" value="ECO:0007669"/>
    <property type="project" value="UniProtKB-KW"/>
</dbReference>
<protein>
    <submittedName>
        <fullName evidence="13">C2h2 conidiation transcription factor</fullName>
    </submittedName>
</protein>
<proteinExistence type="predicted"/>
<evidence type="ECO:0000256" key="6">
    <source>
        <dbReference type="ARBA" id="ARBA00023015"/>
    </source>
</evidence>
<comment type="subcellular location">
    <subcellularLocation>
        <location evidence="1">Nucleus</location>
    </subcellularLocation>
</comment>
<dbReference type="SMART" id="SM00355">
    <property type="entry name" value="ZnF_C2H2"/>
    <property type="match status" value="2"/>
</dbReference>
<dbReference type="PANTHER" id="PTHR16515">
    <property type="entry name" value="PR DOMAIN ZINC FINGER PROTEIN"/>
    <property type="match status" value="1"/>
</dbReference>
<dbReference type="FunFam" id="3.30.160.60:FF:001228">
    <property type="entry name" value="Zinc finger protein 236"/>
    <property type="match status" value="1"/>
</dbReference>
<dbReference type="Proteomes" id="UP000017559">
    <property type="component" value="Unassembled WGS sequence"/>
</dbReference>
<dbReference type="PANTHER" id="PTHR16515:SF49">
    <property type="entry name" value="GASTRULA ZINC FINGER PROTEIN XLCGF49.1-LIKE-RELATED"/>
    <property type="match status" value="1"/>
</dbReference>
<keyword evidence="2" id="KW-0479">Metal-binding</keyword>
<reference evidence="13 14" key="1">
    <citation type="journal article" date="2014" name="BMC Genomics">
        <title>Genome and secretome analysis of the hemibiotrophic fungal pathogen, Moniliophthora roreri, which causes frosty pod rot disease of cacao: mechanisms of the biotrophic and necrotrophic phases.</title>
        <authorList>
            <person name="Meinhardt L.W."/>
            <person name="Costa G.G.L."/>
            <person name="Thomazella D.P.T."/>
            <person name="Teixeira P.J.P.L."/>
            <person name="Carazzolle M.F."/>
            <person name="Schuster S.C."/>
            <person name="Carlson J.E."/>
            <person name="Guiltinan M.J."/>
            <person name="Mieczkowski P."/>
            <person name="Farmer A."/>
            <person name="Ramaraj T."/>
            <person name="Crozier J."/>
            <person name="Davis R.E."/>
            <person name="Shao J."/>
            <person name="Melnick R.L."/>
            <person name="Pereira G.A.G."/>
            <person name="Bailey B.A."/>
        </authorList>
    </citation>
    <scope>NUCLEOTIDE SEQUENCE [LARGE SCALE GENOMIC DNA]</scope>
    <source>
        <strain evidence="13 14">MCA 2997</strain>
    </source>
</reference>
<dbReference type="HOGENOM" id="CLU_1065918_0_0_1"/>